<keyword evidence="5" id="KW-0210">Decarboxylase</keyword>
<organism evidence="9 10">
    <name type="scientific">Rattus norvegicus</name>
    <name type="common">Rat</name>
    <dbReference type="NCBI Taxonomy" id="10116"/>
    <lineage>
        <taxon>Eukaryota</taxon>
        <taxon>Metazoa</taxon>
        <taxon>Chordata</taxon>
        <taxon>Craniata</taxon>
        <taxon>Vertebrata</taxon>
        <taxon>Euteleostomi</taxon>
        <taxon>Mammalia</taxon>
        <taxon>Eutheria</taxon>
        <taxon>Euarchontoglires</taxon>
        <taxon>Glires</taxon>
        <taxon>Rodentia</taxon>
        <taxon>Myomorpha</taxon>
        <taxon>Muroidea</taxon>
        <taxon>Muridae</taxon>
        <taxon>Murinae</taxon>
        <taxon>Rattus</taxon>
    </lineage>
</organism>
<comment type="subunit">
    <text evidence="3">Homodimer.</text>
</comment>
<evidence type="ECO:0000256" key="2">
    <source>
        <dbReference type="ARBA" id="ARBA00009533"/>
    </source>
</evidence>
<dbReference type="Gene3D" id="3.90.1150.10">
    <property type="entry name" value="Aspartate Aminotransferase, domain 1"/>
    <property type="match status" value="1"/>
</dbReference>
<dbReference type="Proteomes" id="UP000002494">
    <property type="component" value="Chromosome 7"/>
</dbReference>
<dbReference type="VEuPathDB" id="HostDB:ENSRNOG00000011573"/>
<dbReference type="CDD" id="cd06450">
    <property type="entry name" value="DOPA_deC_like"/>
    <property type="match status" value="1"/>
</dbReference>
<dbReference type="Ensembl" id="ENSRNOT00000079678">
    <property type="protein sequence ID" value="ENSRNOP00000073508"/>
    <property type="gene ID" value="ENSRNOG00000011573"/>
</dbReference>
<evidence type="ECO:0000256" key="7">
    <source>
        <dbReference type="ARBA" id="ARBA00023239"/>
    </source>
</evidence>
<keyword evidence="4" id="KW-0127">Catecholamine biosynthesis</keyword>
<dbReference type="Pfam" id="PF00282">
    <property type="entry name" value="Pyridoxal_deC"/>
    <property type="match status" value="1"/>
</dbReference>
<protein>
    <submittedName>
        <fullName evidence="9">Cysteine sulfinic acid decarboxylase</fullName>
    </submittedName>
</protein>
<dbReference type="InterPro" id="IPR015424">
    <property type="entry name" value="PyrdxlP-dep_Trfase"/>
</dbReference>
<dbReference type="SUPFAM" id="SSF53383">
    <property type="entry name" value="PLP-dependent transferases"/>
    <property type="match status" value="1"/>
</dbReference>
<name>A0A0G2K5P7_RAT</name>
<evidence type="ECO:0000313" key="11">
    <source>
        <dbReference type="RGD" id="621030"/>
    </source>
</evidence>
<dbReference type="PANTHER" id="PTHR45677">
    <property type="entry name" value="GLUTAMATE DECARBOXYLASE-RELATED"/>
    <property type="match status" value="1"/>
</dbReference>
<dbReference type="InterPro" id="IPR002129">
    <property type="entry name" value="PyrdxlP-dep_de-COase"/>
</dbReference>
<evidence type="ECO:0000256" key="8">
    <source>
        <dbReference type="RuleBase" id="RU000382"/>
    </source>
</evidence>
<dbReference type="Gene3D" id="3.40.640.10">
    <property type="entry name" value="Type I PLP-dependent aspartate aminotransferase-like (Major domain)"/>
    <property type="match status" value="1"/>
</dbReference>
<dbReference type="GO" id="GO:0016831">
    <property type="term" value="F:carboxy-lyase activity"/>
    <property type="evidence" value="ECO:0007669"/>
    <property type="project" value="UniProtKB-KW"/>
</dbReference>
<evidence type="ECO:0000256" key="1">
    <source>
        <dbReference type="ARBA" id="ARBA00001933"/>
    </source>
</evidence>
<dbReference type="AlphaFoldDB" id="A0A0G2K5P7"/>
<accession>A0A0G2K5P7</accession>
<dbReference type="Gene3D" id="3.90.1150.170">
    <property type="match status" value="1"/>
</dbReference>
<evidence type="ECO:0000256" key="4">
    <source>
        <dbReference type="ARBA" id="ARBA00022584"/>
    </source>
</evidence>
<evidence type="ECO:0000256" key="5">
    <source>
        <dbReference type="ARBA" id="ARBA00022793"/>
    </source>
</evidence>
<dbReference type="InterPro" id="IPR015422">
    <property type="entry name" value="PyrdxlP-dep_Trfase_small"/>
</dbReference>
<evidence type="ECO:0000313" key="9">
    <source>
        <dbReference type="Ensembl" id="ENSRNOP00000073508"/>
    </source>
</evidence>
<dbReference type="GO" id="GO:0030170">
    <property type="term" value="F:pyridoxal phosphate binding"/>
    <property type="evidence" value="ECO:0007669"/>
    <property type="project" value="InterPro"/>
</dbReference>
<keyword evidence="7 8" id="KW-0456">Lyase</keyword>
<sequence>MADSKPLRTLDGDPVAVEALLRDVFGIVVDEAIRKGTNASEKVCEWKEPEELKQLLDLELQSQGESRERILERCRAVIHYSVKTGHPRFFNQLFSGLDPHALAGRIITESLNTSQYTYEIAPVFVLMEEEVLKKLRALVGWNTGDGVFCPGGSISNMYAINLARFQRYPDCKQRGLRALPPLALFTSKECHYSITKGAAFLGLGTDSVRVVKADERGKMIPEDLERQISLAEAEGSVPFLVSATSGTTVLGAFDPLDAIADVCQRHGLWLHVDADSVAWNPHKLLAAGLQCSALLLRDTSNLLKRCHGSQASYLFQQDKFYNVALDTGDKVVQCGRRVDCLKLWLMWKAQGGQGLEWRIDQAFALTRYLVEEIKKREGFELVMEPEFVNVCFWFVPPSLRGKKESPDYSQRLSQVAPVLKERMVKKGTMMIGYQPHGTRANFFRMVVANPILVQADIDFLLGELERLGQDL</sequence>
<dbReference type="ExpressionAtlas" id="A0A0G2K5P7">
    <property type="expression patterns" value="baseline and differential"/>
</dbReference>
<comment type="cofactor">
    <cofactor evidence="1 8">
        <name>pyridoxal 5'-phosphate</name>
        <dbReference type="ChEBI" id="CHEBI:597326"/>
    </cofactor>
</comment>
<reference evidence="9" key="2">
    <citation type="submission" date="2015-06" db="UniProtKB">
        <authorList>
            <consortium name="Ensembl"/>
        </authorList>
    </citation>
    <scope>IDENTIFICATION</scope>
    <source>
        <strain evidence="9">Brown Norway</strain>
    </source>
</reference>
<keyword evidence="6 8" id="KW-0663">Pyridoxal phosphate</keyword>
<evidence type="ECO:0000256" key="6">
    <source>
        <dbReference type="ARBA" id="ARBA00022898"/>
    </source>
</evidence>
<proteinExistence type="evidence at protein level"/>
<dbReference type="GO" id="GO:0042412">
    <property type="term" value="P:taurine biosynthetic process"/>
    <property type="evidence" value="ECO:0007669"/>
    <property type="project" value="Ensembl"/>
</dbReference>
<keyword evidence="12" id="KW-1267">Proteomics identification</keyword>
<evidence type="ECO:0000313" key="10">
    <source>
        <dbReference type="Proteomes" id="UP000002494"/>
    </source>
</evidence>
<dbReference type="SMR" id="A0A0G2K5P7"/>
<dbReference type="EMBL" id="AC110347">
    <property type="status" value="NOT_ANNOTATED_CDS"/>
    <property type="molecule type" value="Genomic_DNA"/>
</dbReference>
<dbReference type="PANTHER" id="PTHR45677:SF8">
    <property type="entry name" value="CYSTEINE SULFINIC ACID DECARBOXYLASE"/>
    <property type="match status" value="1"/>
</dbReference>
<dbReference type="Bgee" id="ENSRNOG00000011573">
    <property type="expression patterns" value="Expressed in liver and 19 other cell types or tissues"/>
</dbReference>
<evidence type="ECO:0007829" key="12">
    <source>
        <dbReference type="PeptideAtlas" id="A0A0G2K5P7"/>
    </source>
</evidence>
<dbReference type="GeneTree" id="ENSGT00940000158240"/>
<dbReference type="RGD" id="621030">
    <property type="gene designation" value="Csad"/>
</dbReference>
<comment type="similarity">
    <text evidence="2 8">Belongs to the group II decarboxylase family.</text>
</comment>
<dbReference type="GO" id="GO:0019752">
    <property type="term" value="P:carboxylic acid metabolic process"/>
    <property type="evidence" value="ECO:0007669"/>
    <property type="project" value="InterPro"/>
</dbReference>
<dbReference type="InterPro" id="IPR021115">
    <property type="entry name" value="Pyridoxal-P_BS"/>
</dbReference>
<evidence type="ECO:0000256" key="3">
    <source>
        <dbReference type="ARBA" id="ARBA00011738"/>
    </source>
</evidence>
<keyword evidence="10" id="KW-1185">Reference proteome</keyword>
<dbReference type="InterPro" id="IPR015421">
    <property type="entry name" value="PyrdxlP-dep_Trfase_major"/>
</dbReference>
<gene>
    <name evidence="9 11" type="primary">Csad</name>
</gene>
<reference evidence="9" key="1">
    <citation type="journal article" date="2004" name="Nature">
        <title>Genome sequence of the Brown Norway rat yields insights into mammalian evolution.</title>
        <authorList>
            <consortium name="Rat Genome Sequencing Project Consortium"/>
            <person name="Gibbs R.A."/>
            <person name="Weinstock G.M."/>
            <person name="Metzker M.L."/>
            <person name="Muzny D.M."/>
            <person name="Sodergren E.J."/>
            <person name="Scherer S."/>
            <person name="Scott G."/>
            <person name="Steffen D."/>
            <person name="Worley K.C."/>
            <person name="Burch P.E."/>
            <person name="Okwuonu G."/>
            <person name="Hines S."/>
            <person name="Lewis L."/>
            <person name="Deramo C."/>
            <person name="Delgado O."/>
            <person name="Dugan-Rocha S."/>
            <person name="Miner G."/>
            <person name="Morgan M."/>
            <person name="Hawes A."/>
            <person name="Gill R."/>
            <person name="Holt R.A."/>
            <person name="Adams M.D."/>
            <person name="Amanatides P.G."/>
            <person name="Baden-Tillson H."/>
            <person name="Barnstead M."/>
            <person name="Chin S."/>
            <person name="Evans C.A."/>
            <person name="Ferriera S."/>
            <person name="Fosler C."/>
            <person name="Glodek A."/>
            <person name="Gu Z."/>
            <person name="Jennings D."/>
            <person name="Kraft C.L."/>
            <person name="Nguyen T."/>
            <person name="Pfannkoch C.M."/>
            <person name="Sitter C."/>
            <person name="Sutton G.G."/>
            <person name="Venter J.C."/>
            <person name="Woodage T."/>
            <person name="Smith D."/>
            <person name="Lee H.-M."/>
            <person name="Gustafson E."/>
            <person name="Cahill P."/>
            <person name="Kana A."/>
            <person name="Doucette-Stamm L."/>
            <person name="Weinstock K."/>
            <person name="Fechtel K."/>
            <person name="Weiss R.B."/>
            <person name="Dunn D.M."/>
            <person name="Green E.D."/>
            <person name="Blakesley R.W."/>
            <person name="Bouffard G.G."/>
            <person name="De Jong P.J."/>
            <person name="Osoegawa K."/>
            <person name="Zhu B."/>
            <person name="Marra M."/>
            <person name="Schein J."/>
            <person name="Bosdet I."/>
            <person name="Fjell C."/>
            <person name="Jones S."/>
            <person name="Krzywinski M."/>
            <person name="Mathewson C."/>
            <person name="Siddiqui A."/>
            <person name="Wye N."/>
            <person name="McPherson J."/>
            <person name="Zhao S."/>
            <person name="Fraser C.M."/>
            <person name="Shetty J."/>
            <person name="Shatsman S."/>
            <person name="Geer K."/>
            <person name="Chen Y."/>
            <person name="Abramzon S."/>
            <person name="Nierman W.C."/>
            <person name="Havlak P.H."/>
            <person name="Chen R."/>
            <person name="Durbin K.J."/>
            <person name="Egan A."/>
            <person name="Ren Y."/>
            <person name="Song X.-Z."/>
            <person name="Li B."/>
            <person name="Liu Y."/>
            <person name="Qin X."/>
            <person name="Cawley S."/>
            <person name="Cooney A.J."/>
            <person name="D'Souza L.M."/>
            <person name="Martin K."/>
            <person name="Wu J.Q."/>
            <person name="Gonzalez-Garay M.L."/>
            <person name="Jackson A.R."/>
            <person name="Kalafus K.J."/>
            <person name="McLeod M.P."/>
            <person name="Milosavljevic A."/>
            <person name="Virk D."/>
            <person name="Volkov A."/>
            <person name="Wheeler D.A."/>
            <person name="Zhang Z."/>
            <person name="Bailey J.A."/>
            <person name="Eichler E.E."/>
            <person name="Tuzun E."/>
            <person name="Birney E."/>
            <person name="Mongin E."/>
            <person name="Ureta-Vidal A."/>
            <person name="Woodwark C."/>
            <person name="Zdobnov E."/>
            <person name="Bork P."/>
            <person name="Suyama M."/>
            <person name="Torrents D."/>
            <person name="Alexandersson M."/>
            <person name="Trask B.J."/>
            <person name="Young J.M."/>
            <person name="Huang H."/>
            <person name="Wang H."/>
            <person name="Xing H."/>
            <person name="Daniels S."/>
            <person name="Gietzen D."/>
            <person name="Schmidt J."/>
            <person name="Stevens K."/>
            <person name="Vitt U."/>
            <person name="Wingrove J."/>
            <person name="Camara F."/>
            <person name="Mar Alba M."/>
            <person name="Abril J.F."/>
            <person name="Guigo R."/>
            <person name="Smit A."/>
            <person name="Dubchak I."/>
            <person name="Rubin E.M."/>
            <person name="Couronne O."/>
            <person name="Poliakov A."/>
            <person name="Huebner N."/>
            <person name="Ganten D."/>
            <person name="Goesele C."/>
            <person name="Hummel O."/>
            <person name="Kreitler T."/>
            <person name="Lee Y.-A."/>
            <person name="Monti J."/>
            <person name="Schulz H."/>
            <person name="Zimdahl H."/>
            <person name="Himmelbauer H."/>
            <person name="Lehrach H."/>
            <person name="Jacob H.J."/>
            <person name="Bromberg S."/>
            <person name="Gullings-Handley J."/>
            <person name="Jensen-Seaman M.I."/>
            <person name="Kwitek A.E."/>
            <person name="Lazar J."/>
            <person name="Pasko D."/>
            <person name="Tonellato P.J."/>
            <person name="Twigger S."/>
            <person name="Ponting C.P."/>
            <person name="Duarte J.M."/>
            <person name="Rice S."/>
            <person name="Goodstadt L."/>
            <person name="Beatson S.A."/>
            <person name="Emes R.D."/>
            <person name="Winter E.E."/>
            <person name="Webber C."/>
            <person name="Brandt P."/>
            <person name="Nyakatura G."/>
            <person name="Adetobi M."/>
            <person name="Chiaromonte F."/>
            <person name="Elnitski L."/>
            <person name="Eswara P."/>
            <person name="Hardison R.C."/>
            <person name="Hou M."/>
            <person name="Kolbe D."/>
            <person name="Makova K."/>
            <person name="Miller W."/>
            <person name="Nekrutenko A."/>
            <person name="Riemer C."/>
            <person name="Schwartz S."/>
            <person name="Taylor J."/>
            <person name="Yang S."/>
            <person name="Zhang Y."/>
            <person name="Lindpaintner K."/>
            <person name="Andrews T.D."/>
            <person name="Caccamo M."/>
            <person name="Clamp M."/>
            <person name="Clarke L."/>
            <person name="Curwen V."/>
            <person name="Durbin R.M."/>
            <person name="Eyras E."/>
            <person name="Searle S.M."/>
            <person name="Cooper G.M."/>
            <person name="Batzoglou S."/>
            <person name="Brudno M."/>
            <person name="Sidow A."/>
            <person name="Stone E.A."/>
            <person name="Payseur B.A."/>
            <person name="Bourque G."/>
            <person name="Lopez-Otin C."/>
            <person name="Puente X.S."/>
            <person name="Chakrabarti K."/>
            <person name="Chatterji S."/>
            <person name="Dewey C."/>
            <person name="Pachter L."/>
            <person name="Bray N."/>
            <person name="Yap V.B."/>
            <person name="Caspi A."/>
            <person name="Tesler G."/>
            <person name="Pevzner P.A."/>
            <person name="Haussler D."/>
            <person name="Roskin K.M."/>
            <person name="Baertsch R."/>
            <person name="Clawson H."/>
            <person name="Furey T.S."/>
            <person name="Hinrichs A.S."/>
            <person name="Karolchik D."/>
            <person name="Kent W.J."/>
            <person name="Rosenbloom K.R."/>
            <person name="Trumbower H."/>
            <person name="Weirauch M."/>
            <person name="Cooper D.N."/>
            <person name="Stenson P.D."/>
            <person name="Ma B."/>
            <person name="Brent M."/>
            <person name="Arumugam M."/>
            <person name="Shteynberg D."/>
            <person name="Copley R.R."/>
            <person name="Taylor M.S."/>
            <person name="Riethman H."/>
            <person name="Mudunuri U."/>
            <person name="Peterson J."/>
            <person name="Guyer M."/>
            <person name="Felsenfeld A."/>
            <person name="Old S."/>
            <person name="Mockrin S."/>
            <person name="Collins F.S."/>
        </authorList>
    </citation>
    <scope>NUCLEOTIDE SEQUENCE [LARGE SCALE GENOMIC DNA]</scope>
    <source>
        <strain evidence="9">Brown Norway</strain>
    </source>
</reference>
<dbReference type="PROSITE" id="PS00392">
    <property type="entry name" value="DDC_GAD_HDC_YDC"/>
    <property type="match status" value="1"/>
</dbReference>